<keyword evidence="2" id="KW-1185">Reference proteome</keyword>
<gene>
    <name evidence="1" type="ORF">PECUL_23A007880</name>
</gene>
<organism evidence="1 2">
    <name type="scientific">Pelobates cultripes</name>
    <name type="common">Western spadefoot toad</name>
    <dbReference type="NCBI Taxonomy" id="61616"/>
    <lineage>
        <taxon>Eukaryota</taxon>
        <taxon>Metazoa</taxon>
        <taxon>Chordata</taxon>
        <taxon>Craniata</taxon>
        <taxon>Vertebrata</taxon>
        <taxon>Euteleostomi</taxon>
        <taxon>Amphibia</taxon>
        <taxon>Batrachia</taxon>
        <taxon>Anura</taxon>
        <taxon>Pelobatoidea</taxon>
        <taxon>Pelobatidae</taxon>
        <taxon>Pelobates</taxon>
    </lineage>
</organism>
<name>A0AAD1ST51_PELCU</name>
<accession>A0AAD1ST51</accession>
<evidence type="ECO:0000313" key="1">
    <source>
        <dbReference type="EMBL" id="CAH2311120.1"/>
    </source>
</evidence>
<proteinExistence type="predicted"/>
<dbReference type="AlphaFoldDB" id="A0AAD1ST51"/>
<protein>
    <submittedName>
        <fullName evidence="1">Uncharacterized protein</fullName>
    </submittedName>
</protein>
<evidence type="ECO:0000313" key="2">
    <source>
        <dbReference type="Proteomes" id="UP001295444"/>
    </source>
</evidence>
<dbReference type="EMBL" id="OW240919">
    <property type="protein sequence ID" value="CAH2311120.1"/>
    <property type="molecule type" value="Genomic_DNA"/>
</dbReference>
<dbReference type="Proteomes" id="UP001295444">
    <property type="component" value="Chromosome 08"/>
</dbReference>
<sequence length="106" mass="12159">MSPGAHNSFSPSHCLTLGTAHQTLELTPLKEFINTDTLSSLQTFRYNQLIHFLNSKPDCIVKARTQSKFETYCTLHKLSNKQLFTVNALLHQDHTYKHGQRILIFT</sequence>
<reference evidence="1" key="1">
    <citation type="submission" date="2022-03" db="EMBL/GenBank/DDBJ databases">
        <authorList>
            <person name="Alioto T."/>
            <person name="Alioto T."/>
            <person name="Gomez Garrido J."/>
        </authorList>
    </citation>
    <scope>NUCLEOTIDE SEQUENCE</scope>
</reference>